<gene>
    <name evidence="7" type="ORF">SYN_00187</name>
</gene>
<dbReference type="Gene3D" id="3.30.1150.10">
    <property type="match status" value="1"/>
</dbReference>
<feature type="transmembrane region" description="Helical" evidence="6">
    <location>
        <begin position="20"/>
        <end position="37"/>
    </location>
</feature>
<name>Q2LRP0_SYNAS</name>
<proteinExistence type="predicted"/>
<dbReference type="HOGENOM" id="CLU_942419_0_0_7"/>
<evidence type="ECO:0000256" key="1">
    <source>
        <dbReference type="ARBA" id="ARBA00004167"/>
    </source>
</evidence>
<dbReference type="SUPFAM" id="SSF74653">
    <property type="entry name" value="TolA/TonB C-terminal domain"/>
    <property type="match status" value="1"/>
</dbReference>
<comment type="subcellular location">
    <subcellularLocation>
        <location evidence="1">Membrane</location>
        <topology evidence="1">Single-pass membrane protein</topology>
    </subcellularLocation>
</comment>
<dbReference type="GO" id="GO:0016020">
    <property type="term" value="C:membrane"/>
    <property type="evidence" value="ECO:0007669"/>
    <property type="project" value="UniProtKB-SubCell"/>
</dbReference>
<dbReference type="EMBL" id="CP000252">
    <property type="protein sequence ID" value="ABC76753.1"/>
    <property type="molecule type" value="Genomic_DNA"/>
</dbReference>
<sequence length="271" mass="29176">MTVDRAFGLSREDRGGLRRMLVLSLLLHAFALSLFFVCVPKASSPKLTFGPDYAVSLVSSADLRMDGGNSSRELAKELADIPEPEPATLPAAPAKPEGKVSRSEPASLSPVPVRKVEPMKRQDGALGKAIEEIRRRVESAGQKQASAPAYPGGGITSDSPIGGSPAGAVGDAELGARMKAYYGSIWMRIKRHWSMPPDLLPRQNIEAVIHVRILRSGAVEGISFEQRSGNSYFDESAMRAVRKASPFPPLPEGTGEEGIEMGIRFHSSELR</sequence>
<dbReference type="STRING" id="56780.SYN_00187"/>
<keyword evidence="2 6" id="KW-0812">Transmembrane</keyword>
<dbReference type="Proteomes" id="UP000001933">
    <property type="component" value="Chromosome"/>
</dbReference>
<evidence type="ECO:0000256" key="2">
    <source>
        <dbReference type="ARBA" id="ARBA00022692"/>
    </source>
</evidence>
<dbReference type="AlphaFoldDB" id="Q2LRP0"/>
<evidence type="ECO:0000313" key="8">
    <source>
        <dbReference type="Proteomes" id="UP000001933"/>
    </source>
</evidence>
<dbReference type="InterPro" id="IPR006260">
    <property type="entry name" value="TonB/TolA_C"/>
</dbReference>
<dbReference type="NCBIfam" id="TIGR01352">
    <property type="entry name" value="tonB_Cterm"/>
    <property type="match status" value="1"/>
</dbReference>
<keyword evidence="4 6" id="KW-0472">Membrane</keyword>
<dbReference type="eggNOG" id="COG0810">
    <property type="taxonomic scope" value="Bacteria"/>
</dbReference>
<dbReference type="RefSeq" id="WP_011416786.1">
    <property type="nucleotide sequence ID" value="NC_007759.1"/>
</dbReference>
<dbReference type="InParanoid" id="Q2LRP0"/>
<keyword evidence="3 6" id="KW-1133">Transmembrane helix</keyword>
<evidence type="ECO:0000256" key="5">
    <source>
        <dbReference type="SAM" id="MobiDB-lite"/>
    </source>
</evidence>
<keyword evidence="8" id="KW-1185">Reference proteome</keyword>
<dbReference type="OrthoDB" id="5432798at2"/>
<reference evidence="7 8" key="1">
    <citation type="journal article" date="2007" name="Proc. Natl. Acad. Sci. U.S.A.">
        <title>The genome of Syntrophus aciditrophicus: life at the thermodynamic limit of microbial growth.</title>
        <authorList>
            <person name="McInerney M.J."/>
            <person name="Rohlin L."/>
            <person name="Mouttaki H."/>
            <person name="Kim U."/>
            <person name="Krupp R.S."/>
            <person name="Rios-Hernandez L."/>
            <person name="Sieber J."/>
            <person name="Struchtemeyer C.G."/>
            <person name="Bhattacharyya A."/>
            <person name="Campbell J.W."/>
            <person name="Gunsalus R.P."/>
        </authorList>
    </citation>
    <scope>NUCLEOTIDE SEQUENCE [LARGE SCALE GENOMIC DNA]</scope>
    <source>
        <strain evidence="7 8">SB</strain>
    </source>
</reference>
<feature type="compositionally biased region" description="Low complexity" evidence="5">
    <location>
        <begin position="86"/>
        <end position="95"/>
    </location>
</feature>
<dbReference type="Pfam" id="PF13103">
    <property type="entry name" value="TonB_2"/>
    <property type="match status" value="1"/>
</dbReference>
<dbReference type="KEGG" id="sat:SYN_00187"/>
<accession>Q2LRP0</accession>
<feature type="region of interest" description="Disordered" evidence="5">
    <location>
        <begin position="137"/>
        <end position="164"/>
    </location>
</feature>
<evidence type="ECO:0000313" key="7">
    <source>
        <dbReference type="EMBL" id="ABC76753.1"/>
    </source>
</evidence>
<evidence type="ECO:0000256" key="6">
    <source>
        <dbReference type="SAM" id="Phobius"/>
    </source>
</evidence>
<feature type="region of interest" description="Disordered" evidence="5">
    <location>
        <begin position="81"/>
        <end position="112"/>
    </location>
</feature>
<evidence type="ECO:0000256" key="4">
    <source>
        <dbReference type="ARBA" id="ARBA00023136"/>
    </source>
</evidence>
<protein>
    <submittedName>
        <fullName evidence="7">TolA protein</fullName>
    </submittedName>
</protein>
<organism evidence="7 8">
    <name type="scientific">Syntrophus aciditrophicus (strain SB)</name>
    <dbReference type="NCBI Taxonomy" id="56780"/>
    <lineage>
        <taxon>Bacteria</taxon>
        <taxon>Pseudomonadati</taxon>
        <taxon>Thermodesulfobacteriota</taxon>
        <taxon>Syntrophia</taxon>
        <taxon>Syntrophales</taxon>
        <taxon>Syntrophaceae</taxon>
        <taxon>Syntrophus</taxon>
    </lineage>
</organism>
<evidence type="ECO:0000256" key="3">
    <source>
        <dbReference type="ARBA" id="ARBA00022989"/>
    </source>
</evidence>